<evidence type="ECO:0000313" key="10">
    <source>
        <dbReference type="EMBL" id="POZ53522.1"/>
    </source>
</evidence>
<keyword evidence="7 9" id="KW-1133">Transmembrane helix</keyword>
<gene>
    <name evidence="10" type="ORF">AADEFJLK_00549</name>
</gene>
<keyword evidence="4" id="KW-0488">Methylation</keyword>
<evidence type="ECO:0000256" key="1">
    <source>
        <dbReference type="ARBA" id="ARBA00004377"/>
    </source>
</evidence>
<dbReference type="InterPro" id="IPR012902">
    <property type="entry name" value="N_methyl_site"/>
</dbReference>
<dbReference type="Proteomes" id="UP000237423">
    <property type="component" value="Unassembled WGS sequence"/>
</dbReference>
<dbReference type="GO" id="GO:0005886">
    <property type="term" value="C:plasma membrane"/>
    <property type="evidence" value="ECO:0007669"/>
    <property type="project" value="UniProtKB-SubCell"/>
</dbReference>
<reference evidence="10 11" key="1">
    <citation type="submission" date="2017-11" db="EMBL/GenBank/DDBJ databases">
        <title>Draft Genome Sequence of Methylobacter psychrotolerans Sph1T, an Obligate Methanotroph from Low-Temperature Environments.</title>
        <authorList>
            <person name="Oshkin I.Y."/>
            <person name="Miroshnikov K."/>
            <person name="Belova S.E."/>
            <person name="Korzhenkov A."/>
            <person name="Toshchakov S.V."/>
            <person name="Dedysh S.N."/>
        </authorList>
    </citation>
    <scope>NUCLEOTIDE SEQUENCE [LARGE SCALE GENOMIC DNA]</scope>
    <source>
        <strain evidence="10 11">Sph1</strain>
    </source>
</reference>
<dbReference type="NCBIfam" id="TIGR02532">
    <property type="entry name" value="IV_pilin_GFxxxE"/>
    <property type="match status" value="1"/>
</dbReference>
<dbReference type="AlphaFoldDB" id="A0A2S5CS14"/>
<keyword evidence="6 9" id="KW-0812">Transmembrane</keyword>
<proteinExistence type="inferred from homology"/>
<dbReference type="PANTHER" id="PTHR38779">
    <property type="entry name" value="TYPE II SECRETION SYSTEM PROTEIN I-RELATED"/>
    <property type="match status" value="1"/>
</dbReference>
<comment type="subcellular location">
    <subcellularLocation>
        <location evidence="1">Cell inner membrane</location>
        <topology evidence="1">Single-pass membrane protein</topology>
    </subcellularLocation>
</comment>
<organism evidence="10 11">
    <name type="scientific">Methylovulum psychrotolerans</name>
    <dbReference type="NCBI Taxonomy" id="1704499"/>
    <lineage>
        <taxon>Bacteria</taxon>
        <taxon>Pseudomonadati</taxon>
        <taxon>Pseudomonadota</taxon>
        <taxon>Gammaproteobacteria</taxon>
        <taxon>Methylococcales</taxon>
        <taxon>Methylococcaceae</taxon>
        <taxon>Methylovulum</taxon>
    </lineage>
</organism>
<dbReference type="GO" id="GO:0015628">
    <property type="term" value="P:protein secretion by the type II secretion system"/>
    <property type="evidence" value="ECO:0007669"/>
    <property type="project" value="InterPro"/>
</dbReference>
<keyword evidence="5" id="KW-0997">Cell inner membrane</keyword>
<dbReference type="PANTHER" id="PTHR38779:SF2">
    <property type="entry name" value="TYPE II SECRETION SYSTEM PROTEIN I-RELATED"/>
    <property type="match status" value="1"/>
</dbReference>
<feature type="transmembrane region" description="Helical" evidence="9">
    <location>
        <begin position="12"/>
        <end position="34"/>
    </location>
</feature>
<protein>
    <submittedName>
        <fullName evidence="10">Type II secretion system protein</fullName>
    </submittedName>
</protein>
<evidence type="ECO:0000256" key="6">
    <source>
        <dbReference type="ARBA" id="ARBA00022692"/>
    </source>
</evidence>
<keyword evidence="3" id="KW-1003">Cell membrane</keyword>
<sequence length="145" mass="15794">MIPLMTGISKQRGFSLLEILIAFSILALSIGILLKIFAGGVQTAAVAEDYTVAVQLAESLMVRAGVETPLQPGQVLGRDNDKYNWQVLVSPYRFTPPEVDPTTLKTEFFVVDVTVSWDDGGGKGRALELSKLKLRLKETSTEPAQ</sequence>
<evidence type="ECO:0000256" key="5">
    <source>
        <dbReference type="ARBA" id="ARBA00022519"/>
    </source>
</evidence>
<dbReference type="Pfam" id="PF07963">
    <property type="entry name" value="N_methyl"/>
    <property type="match status" value="1"/>
</dbReference>
<evidence type="ECO:0000256" key="4">
    <source>
        <dbReference type="ARBA" id="ARBA00022481"/>
    </source>
</evidence>
<dbReference type="InterPro" id="IPR010052">
    <property type="entry name" value="T2SS_protein-GspI"/>
</dbReference>
<evidence type="ECO:0000256" key="3">
    <source>
        <dbReference type="ARBA" id="ARBA00022475"/>
    </source>
</evidence>
<evidence type="ECO:0000256" key="2">
    <source>
        <dbReference type="ARBA" id="ARBA00008358"/>
    </source>
</evidence>
<evidence type="ECO:0000256" key="7">
    <source>
        <dbReference type="ARBA" id="ARBA00022989"/>
    </source>
</evidence>
<name>A0A2S5CS14_9GAMM</name>
<comment type="similarity">
    <text evidence="2">Belongs to the GSP I family.</text>
</comment>
<dbReference type="PROSITE" id="PS00409">
    <property type="entry name" value="PROKAR_NTER_METHYL"/>
    <property type="match status" value="1"/>
</dbReference>
<dbReference type="GO" id="GO:0015627">
    <property type="term" value="C:type II protein secretion system complex"/>
    <property type="evidence" value="ECO:0007669"/>
    <property type="project" value="InterPro"/>
</dbReference>
<dbReference type="EMBL" id="PGFZ01000001">
    <property type="protein sequence ID" value="POZ53522.1"/>
    <property type="molecule type" value="Genomic_DNA"/>
</dbReference>
<keyword evidence="8 9" id="KW-0472">Membrane</keyword>
<evidence type="ECO:0000256" key="8">
    <source>
        <dbReference type="ARBA" id="ARBA00023136"/>
    </source>
</evidence>
<comment type="caution">
    <text evidence="10">The sequence shown here is derived from an EMBL/GenBank/DDBJ whole genome shotgun (WGS) entry which is preliminary data.</text>
</comment>
<evidence type="ECO:0000313" key="11">
    <source>
        <dbReference type="Proteomes" id="UP000237423"/>
    </source>
</evidence>
<evidence type="ECO:0000256" key="9">
    <source>
        <dbReference type="SAM" id="Phobius"/>
    </source>
</evidence>
<accession>A0A2S5CS14</accession>